<evidence type="ECO:0000256" key="1">
    <source>
        <dbReference type="SAM" id="MobiDB-lite"/>
    </source>
</evidence>
<protein>
    <submittedName>
        <fullName evidence="2">Uncharacterized protein</fullName>
    </submittedName>
</protein>
<gene>
    <name evidence="2" type="ORF">BRAFLDRAFT_103025</name>
</gene>
<dbReference type="AlphaFoldDB" id="C3XVL8"/>
<accession>C3XVL8</accession>
<feature type="region of interest" description="Disordered" evidence="1">
    <location>
        <begin position="1"/>
        <end position="55"/>
    </location>
</feature>
<reference evidence="2" key="1">
    <citation type="journal article" date="2008" name="Nature">
        <title>The amphioxus genome and the evolution of the chordate karyotype.</title>
        <authorList>
            <consortium name="US DOE Joint Genome Institute (JGI-PGF)"/>
            <person name="Putnam N.H."/>
            <person name="Butts T."/>
            <person name="Ferrier D.E.K."/>
            <person name="Furlong R.F."/>
            <person name="Hellsten U."/>
            <person name="Kawashima T."/>
            <person name="Robinson-Rechavi M."/>
            <person name="Shoguchi E."/>
            <person name="Terry A."/>
            <person name="Yu J.-K."/>
            <person name="Benito-Gutierrez E.L."/>
            <person name="Dubchak I."/>
            <person name="Garcia-Fernandez J."/>
            <person name="Gibson-Brown J.J."/>
            <person name="Grigoriev I.V."/>
            <person name="Horton A.C."/>
            <person name="de Jong P.J."/>
            <person name="Jurka J."/>
            <person name="Kapitonov V.V."/>
            <person name="Kohara Y."/>
            <person name="Kuroki Y."/>
            <person name="Lindquist E."/>
            <person name="Lucas S."/>
            <person name="Osoegawa K."/>
            <person name="Pennacchio L.A."/>
            <person name="Salamov A.A."/>
            <person name="Satou Y."/>
            <person name="Sauka-Spengler T."/>
            <person name="Schmutz J."/>
            <person name="Shin-I T."/>
            <person name="Toyoda A."/>
            <person name="Bronner-Fraser M."/>
            <person name="Fujiyama A."/>
            <person name="Holland L.Z."/>
            <person name="Holland P.W.H."/>
            <person name="Satoh N."/>
            <person name="Rokhsar D.S."/>
        </authorList>
    </citation>
    <scope>NUCLEOTIDE SEQUENCE [LARGE SCALE GENOMIC DNA]</scope>
    <source>
        <strain evidence="2">S238N-H82</strain>
        <tissue evidence="2">Testes</tissue>
    </source>
</reference>
<feature type="compositionally biased region" description="Basic and acidic residues" evidence="1">
    <location>
        <begin position="12"/>
        <end position="23"/>
    </location>
</feature>
<dbReference type="InParanoid" id="C3XVL8"/>
<name>C3XVL8_BRAFL</name>
<organism>
    <name type="scientific">Branchiostoma floridae</name>
    <name type="common">Florida lancelet</name>
    <name type="synonym">Amphioxus</name>
    <dbReference type="NCBI Taxonomy" id="7739"/>
    <lineage>
        <taxon>Eukaryota</taxon>
        <taxon>Metazoa</taxon>
        <taxon>Chordata</taxon>
        <taxon>Cephalochordata</taxon>
        <taxon>Leptocardii</taxon>
        <taxon>Amphioxiformes</taxon>
        <taxon>Branchiostomatidae</taxon>
        <taxon>Branchiostoma</taxon>
    </lineage>
</organism>
<proteinExistence type="predicted"/>
<evidence type="ECO:0000313" key="2">
    <source>
        <dbReference type="EMBL" id="EEN67811.1"/>
    </source>
</evidence>
<dbReference type="EMBL" id="GG666469">
    <property type="protein sequence ID" value="EEN67811.1"/>
    <property type="molecule type" value="Genomic_DNA"/>
</dbReference>
<sequence>MYETGSIPSENDADKSDPVKDSTKIPVIRHPPNTYEKLANPRNYDSSDGHPSIPIGCNDHRDGNQILDDIKASVDAGQPIKSASGDVDVNQHTDESICQNDKLASKLNINPTSQQHSYETLTKPSDCDNDGHPSIPIVCNEHDGGNHMPGTTEAVVDAGQPITPASADDNICQNDKVASKLNINPTSQHIHMRH</sequence>